<keyword evidence="1" id="KW-1133">Transmembrane helix</keyword>
<keyword evidence="1" id="KW-0472">Membrane</keyword>
<evidence type="ECO:0000313" key="3">
    <source>
        <dbReference type="Proteomes" id="UP000536262"/>
    </source>
</evidence>
<feature type="transmembrane region" description="Helical" evidence="1">
    <location>
        <begin position="205"/>
        <end position="226"/>
    </location>
</feature>
<feature type="transmembrane region" description="Helical" evidence="1">
    <location>
        <begin position="45"/>
        <end position="67"/>
    </location>
</feature>
<dbReference type="InterPro" id="IPR018692">
    <property type="entry name" value="DUF2189"/>
</dbReference>
<evidence type="ECO:0000313" key="2">
    <source>
        <dbReference type="EMBL" id="MBB6356625.1"/>
    </source>
</evidence>
<dbReference type="RefSeq" id="WP_184701141.1">
    <property type="nucleotide sequence ID" value="NZ_BAABEG010000001.1"/>
</dbReference>
<protein>
    <submittedName>
        <fullName evidence="2">Putative membrane protein</fullName>
    </submittedName>
</protein>
<dbReference type="Pfam" id="PF09955">
    <property type="entry name" value="DUF2189"/>
    <property type="match status" value="1"/>
</dbReference>
<feature type="transmembrane region" description="Helical" evidence="1">
    <location>
        <begin position="73"/>
        <end position="93"/>
    </location>
</feature>
<dbReference type="AlphaFoldDB" id="A0A7X0KMY6"/>
<proteinExistence type="predicted"/>
<comment type="caution">
    <text evidence="2">The sequence shown here is derived from an EMBL/GenBank/DDBJ whole genome shotgun (WGS) entry which is preliminary data.</text>
</comment>
<gene>
    <name evidence="2" type="ORF">GGR00_004437</name>
</gene>
<dbReference type="Proteomes" id="UP000536262">
    <property type="component" value="Unassembled WGS sequence"/>
</dbReference>
<feature type="transmembrane region" description="Helical" evidence="1">
    <location>
        <begin position="169"/>
        <end position="193"/>
    </location>
</feature>
<organism evidence="2 3">
    <name type="scientific">Aminobacter aganoensis</name>
    <dbReference type="NCBI Taxonomy" id="83264"/>
    <lineage>
        <taxon>Bacteria</taxon>
        <taxon>Pseudomonadati</taxon>
        <taxon>Pseudomonadota</taxon>
        <taxon>Alphaproteobacteria</taxon>
        <taxon>Hyphomicrobiales</taxon>
        <taxon>Phyllobacteriaceae</taxon>
        <taxon>Aminobacter</taxon>
    </lineage>
</organism>
<evidence type="ECO:0000256" key="1">
    <source>
        <dbReference type="SAM" id="Phobius"/>
    </source>
</evidence>
<feature type="transmembrane region" description="Helical" evidence="1">
    <location>
        <begin position="232"/>
        <end position="252"/>
    </location>
</feature>
<sequence length="265" mass="28865">MADVKGTAQPQGKRPGALPEVRALTVADIRRSLAEGAADFARCPAVGLIIGAVFMLIGMAITVSLLVLHEPWLIYPFAIGFPLVGPFAAVGLYEVSRRLEAGQAPALGEVLRVIWAQRRREVSWMAFVMLFVFWIWMYQIRLLIALILGRMSFATLDRFVGVVTTTSEGWIFLGIGHVVGAALALVLFSITVISIPMLLDREVDFVTAMITSVRTVLASPVVMLGWGLVVTLAVLAACVPFFLGLLVVLPVLGHATWHLYRRAVV</sequence>
<keyword evidence="3" id="KW-1185">Reference proteome</keyword>
<feature type="transmembrane region" description="Helical" evidence="1">
    <location>
        <begin position="122"/>
        <end position="149"/>
    </location>
</feature>
<accession>A0A7X0KMY6</accession>
<dbReference type="EMBL" id="JACHOU010000015">
    <property type="protein sequence ID" value="MBB6356625.1"/>
    <property type="molecule type" value="Genomic_DNA"/>
</dbReference>
<reference evidence="2 3" key="1">
    <citation type="submission" date="2020-08" db="EMBL/GenBank/DDBJ databases">
        <title>Genomic Encyclopedia of Type Strains, Phase IV (KMG-IV): sequencing the most valuable type-strain genomes for metagenomic binning, comparative biology and taxonomic classification.</title>
        <authorList>
            <person name="Goeker M."/>
        </authorList>
    </citation>
    <scope>NUCLEOTIDE SEQUENCE [LARGE SCALE GENOMIC DNA]</scope>
    <source>
        <strain evidence="2 3">DSM 7051</strain>
    </source>
</reference>
<keyword evidence="1" id="KW-0812">Transmembrane</keyword>
<name>A0A7X0KMY6_9HYPH</name>